<dbReference type="EMBL" id="FNRL01000026">
    <property type="protein sequence ID" value="SEA97936.1"/>
    <property type="molecule type" value="Genomic_DNA"/>
</dbReference>
<comment type="subcellular location">
    <subcellularLocation>
        <location evidence="1">Cell membrane</location>
        <topology evidence="1">Multi-pass membrane protein</topology>
    </subcellularLocation>
</comment>
<dbReference type="SUPFAM" id="SSF54631">
    <property type="entry name" value="CBS-domain pair"/>
    <property type="match status" value="1"/>
</dbReference>
<dbReference type="InterPro" id="IPR051676">
    <property type="entry name" value="UPF0053_domain"/>
</dbReference>
<gene>
    <name evidence="8" type="ORF">SAMN05660909_04490</name>
</gene>
<dbReference type="RefSeq" id="WP_089764399.1">
    <property type="nucleotide sequence ID" value="NZ_BKAT01000007.1"/>
</dbReference>
<dbReference type="Gene3D" id="3.30.465.10">
    <property type="match status" value="1"/>
</dbReference>
<feature type="domain" description="CBS" evidence="6">
    <location>
        <begin position="275"/>
        <end position="331"/>
    </location>
</feature>
<dbReference type="InterPro" id="IPR000644">
    <property type="entry name" value="CBS_dom"/>
</dbReference>
<proteinExistence type="predicted"/>
<dbReference type="PROSITE" id="PS51371">
    <property type="entry name" value="CBS"/>
    <property type="match status" value="2"/>
</dbReference>
<keyword evidence="3" id="KW-0129">CBS domain</keyword>
<dbReference type="PROSITE" id="PS51846">
    <property type="entry name" value="CNNM"/>
    <property type="match status" value="1"/>
</dbReference>
<dbReference type="OrthoDB" id="9798188at2"/>
<dbReference type="Gene3D" id="3.10.580.10">
    <property type="entry name" value="CBS-domain"/>
    <property type="match status" value="1"/>
</dbReference>
<dbReference type="GO" id="GO:0005886">
    <property type="term" value="C:plasma membrane"/>
    <property type="evidence" value="ECO:0007669"/>
    <property type="project" value="UniProtKB-SubCell"/>
</dbReference>
<dbReference type="SMART" id="SM01091">
    <property type="entry name" value="CorC_HlyC"/>
    <property type="match status" value="1"/>
</dbReference>
<feature type="domain" description="CNNM transmembrane" evidence="7">
    <location>
        <begin position="1"/>
        <end position="197"/>
    </location>
</feature>
<evidence type="ECO:0000256" key="1">
    <source>
        <dbReference type="ARBA" id="ARBA00004651"/>
    </source>
</evidence>
<dbReference type="InterPro" id="IPR036318">
    <property type="entry name" value="FAD-bd_PCMH-like_sf"/>
</dbReference>
<dbReference type="InterPro" id="IPR002550">
    <property type="entry name" value="CNNM"/>
</dbReference>
<dbReference type="Gene3D" id="3.90.1280.20">
    <property type="match status" value="1"/>
</dbReference>
<feature type="transmembrane region" description="Helical" evidence="5">
    <location>
        <begin position="56"/>
        <end position="75"/>
    </location>
</feature>
<keyword evidence="4 5" id="KW-0472">Membrane</keyword>
<dbReference type="PANTHER" id="PTHR43099">
    <property type="entry name" value="UPF0053 PROTEIN YRKA"/>
    <property type="match status" value="1"/>
</dbReference>
<feature type="transmembrane region" description="Helical" evidence="5">
    <location>
        <begin position="132"/>
        <end position="151"/>
    </location>
</feature>
<dbReference type="Pfam" id="PF03471">
    <property type="entry name" value="CorC_HlyC"/>
    <property type="match status" value="1"/>
</dbReference>
<evidence type="ECO:0000256" key="4">
    <source>
        <dbReference type="PROSITE-ProRule" id="PRU01193"/>
    </source>
</evidence>
<evidence type="ECO:0000256" key="5">
    <source>
        <dbReference type="SAM" id="Phobius"/>
    </source>
</evidence>
<evidence type="ECO:0000259" key="6">
    <source>
        <dbReference type="PROSITE" id="PS51371"/>
    </source>
</evidence>
<name>A0A1H4FKW0_9BACT</name>
<evidence type="ECO:0000313" key="9">
    <source>
        <dbReference type="Proteomes" id="UP000199656"/>
    </source>
</evidence>
<evidence type="ECO:0000259" key="7">
    <source>
        <dbReference type="PROSITE" id="PS51846"/>
    </source>
</evidence>
<dbReference type="InterPro" id="IPR005170">
    <property type="entry name" value="Transptr-assoc_dom"/>
</dbReference>
<organism evidence="8 9">
    <name type="scientific">Chitinophaga terrae</name>
    <name type="common">ex Kim and Jung 2007</name>
    <dbReference type="NCBI Taxonomy" id="408074"/>
    <lineage>
        <taxon>Bacteria</taxon>
        <taxon>Pseudomonadati</taxon>
        <taxon>Bacteroidota</taxon>
        <taxon>Chitinophagia</taxon>
        <taxon>Chitinophagales</taxon>
        <taxon>Chitinophagaceae</taxon>
        <taxon>Chitinophaga</taxon>
    </lineage>
</organism>
<dbReference type="SUPFAM" id="SSF56176">
    <property type="entry name" value="FAD-binding/transporter-associated domain-like"/>
    <property type="match status" value="1"/>
</dbReference>
<feature type="transmembrane region" description="Helical" evidence="5">
    <location>
        <begin position="95"/>
        <end position="120"/>
    </location>
</feature>
<evidence type="ECO:0000313" key="8">
    <source>
        <dbReference type="EMBL" id="SEA97936.1"/>
    </source>
</evidence>
<keyword evidence="2" id="KW-1003">Cell membrane</keyword>
<keyword evidence="9" id="KW-1185">Reference proteome</keyword>
<keyword evidence="4 5" id="KW-1133">Transmembrane helix</keyword>
<dbReference type="PANTHER" id="PTHR43099:SF5">
    <property type="entry name" value="HLYC_CORC FAMILY TRANSPORTER"/>
    <property type="match status" value="1"/>
</dbReference>
<evidence type="ECO:0000256" key="2">
    <source>
        <dbReference type="ARBA" id="ARBA00022475"/>
    </source>
</evidence>
<sequence>MISVIIILVLIALNFYFSIAEIGLISVDKNALQLKADGGDSKAAEVLNLVKDPDEFLSAVQVGITLVGILEGLYGGDLMAAWLEPVFVRWGLHEYIAHLIALVIGVGTITYLTIVFGELIPKTMALVNPNKVSYLITPTMIIFSKITYPFIKLLTASTKFILGLFSINAIQEEKLTENDLRSMLTTAYKQGLIDKGEFTLHKNLFASYDLTAENIMTPGSIITFVTEQMSREEIIEVIKHSIHRTFPVVNENREVIGCLGVKEFFLYPDKTIREMLSPISYLSTNQGVYNIFQTLRKEGSNMAAVINEYGQCEGIITYHDIVSGLLGTLPGFNANERFLVKQGDGTWLTYGYTRLSYLRENFAFEWLREYELEDVTVAGLLIDRLKHIPQAGEKVTLNQLSFEVKKMDHHRIDEVIIRVTG</sequence>
<dbReference type="Pfam" id="PF01595">
    <property type="entry name" value="CNNM"/>
    <property type="match status" value="1"/>
</dbReference>
<dbReference type="InterPro" id="IPR046342">
    <property type="entry name" value="CBS_dom_sf"/>
</dbReference>
<keyword evidence="4 5" id="KW-0812">Transmembrane</keyword>
<evidence type="ECO:0000256" key="3">
    <source>
        <dbReference type="PROSITE-ProRule" id="PRU00703"/>
    </source>
</evidence>
<reference evidence="9" key="1">
    <citation type="submission" date="2016-10" db="EMBL/GenBank/DDBJ databases">
        <authorList>
            <person name="Varghese N."/>
            <person name="Submissions S."/>
        </authorList>
    </citation>
    <scope>NUCLEOTIDE SEQUENCE [LARGE SCALE GENOMIC DNA]</scope>
    <source>
        <strain evidence="9">DSM 23920</strain>
    </source>
</reference>
<accession>A0A1H4FKW0</accession>
<dbReference type="Pfam" id="PF00571">
    <property type="entry name" value="CBS"/>
    <property type="match status" value="2"/>
</dbReference>
<dbReference type="STRING" id="408074.SAMN05660909_04490"/>
<feature type="transmembrane region" description="Helical" evidence="5">
    <location>
        <begin position="6"/>
        <end position="27"/>
    </location>
</feature>
<dbReference type="AlphaFoldDB" id="A0A1H4FKW0"/>
<dbReference type="Proteomes" id="UP000199656">
    <property type="component" value="Unassembled WGS sequence"/>
</dbReference>
<protein>
    <submittedName>
        <fullName evidence="8">Putative hemolysin</fullName>
    </submittedName>
</protein>
<dbReference type="GO" id="GO:0050660">
    <property type="term" value="F:flavin adenine dinucleotide binding"/>
    <property type="evidence" value="ECO:0007669"/>
    <property type="project" value="InterPro"/>
</dbReference>
<feature type="domain" description="CBS" evidence="6">
    <location>
        <begin position="216"/>
        <end position="274"/>
    </location>
</feature>
<dbReference type="InterPro" id="IPR016169">
    <property type="entry name" value="FAD-bd_PCMH_sub2"/>
</dbReference>